<organism evidence="2 3">
    <name type="scientific">Aspergillus coremiiformis</name>
    <dbReference type="NCBI Taxonomy" id="138285"/>
    <lineage>
        <taxon>Eukaryota</taxon>
        <taxon>Fungi</taxon>
        <taxon>Dikarya</taxon>
        <taxon>Ascomycota</taxon>
        <taxon>Pezizomycotina</taxon>
        <taxon>Eurotiomycetes</taxon>
        <taxon>Eurotiomycetidae</taxon>
        <taxon>Eurotiales</taxon>
        <taxon>Aspergillaceae</taxon>
        <taxon>Aspergillus</taxon>
        <taxon>Aspergillus subgen. Circumdati</taxon>
    </lineage>
</organism>
<protein>
    <recommendedName>
        <fullName evidence="1">DUF7587 domain-containing protein</fullName>
    </recommendedName>
</protein>
<feature type="domain" description="DUF7587" evidence="1">
    <location>
        <begin position="12"/>
        <end position="150"/>
    </location>
</feature>
<keyword evidence="3" id="KW-1185">Reference proteome</keyword>
<dbReference type="PANTHER" id="PTHR40781">
    <property type="match status" value="1"/>
</dbReference>
<proteinExistence type="predicted"/>
<evidence type="ECO:0000259" key="1">
    <source>
        <dbReference type="Pfam" id="PF24494"/>
    </source>
</evidence>
<dbReference type="Pfam" id="PF24494">
    <property type="entry name" value="DUF7587"/>
    <property type="match status" value="1"/>
</dbReference>
<dbReference type="OrthoDB" id="88561at2759"/>
<dbReference type="InterPro" id="IPR056009">
    <property type="entry name" value="DUF7587"/>
</dbReference>
<name>A0A5N6Z1H0_9EURO</name>
<dbReference type="PANTHER" id="PTHR40781:SF1">
    <property type="match status" value="1"/>
</dbReference>
<dbReference type="EMBL" id="ML739179">
    <property type="protein sequence ID" value="KAE8351268.1"/>
    <property type="molecule type" value="Genomic_DNA"/>
</dbReference>
<sequence length="152" mass="17489">MNDHHLDPKQLPRLYRVQYDESMTSYDSQNGLAAQDTDGWYTLRVDFEVAVEQHLNWAANYRSIFISLFSNRTYAENWLLDRHSRVACMNCKLLEIDATQLGSDVYKAQELVDELSLSVPNKAEASISKEYLVAHQIPPCAIKKCCTLDEIE</sequence>
<dbReference type="Proteomes" id="UP000327118">
    <property type="component" value="Unassembled WGS sequence"/>
</dbReference>
<reference evidence="3" key="1">
    <citation type="submission" date="2019-04" db="EMBL/GenBank/DDBJ databases">
        <title>Friends and foes A comparative genomics studyof 23 Aspergillus species from section Flavi.</title>
        <authorList>
            <consortium name="DOE Joint Genome Institute"/>
            <person name="Kjaerbolling I."/>
            <person name="Vesth T."/>
            <person name="Frisvad J.C."/>
            <person name="Nybo J.L."/>
            <person name="Theobald S."/>
            <person name="Kildgaard S."/>
            <person name="Isbrandt T."/>
            <person name="Kuo A."/>
            <person name="Sato A."/>
            <person name="Lyhne E.K."/>
            <person name="Kogle M.E."/>
            <person name="Wiebenga A."/>
            <person name="Kun R.S."/>
            <person name="Lubbers R.J."/>
            <person name="Makela M.R."/>
            <person name="Barry K."/>
            <person name="Chovatia M."/>
            <person name="Clum A."/>
            <person name="Daum C."/>
            <person name="Haridas S."/>
            <person name="He G."/>
            <person name="LaButti K."/>
            <person name="Lipzen A."/>
            <person name="Mondo S."/>
            <person name="Riley R."/>
            <person name="Salamov A."/>
            <person name="Simmons B.A."/>
            <person name="Magnuson J.K."/>
            <person name="Henrissat B."/>
            <person name="Mortensen U.H."/>
            <person name="Larsen T.O."/>
            <person name="Devries R.P."/>
            <person name="Grigoriev I.V."/>
            <person name="Machida M."/>
            <person name="Baker S.E."/>
            <person name="Andersen M.R."/>
        </authorList>
    </citation>
    <scope>NUCLEOTIDE SEQUENCE [LARGE SCALE GENOMIC DNA]</scope>
    <source>
        <strain evidence="3">CBS 553.77</strain>
    </source>
</reference>
<gene>
    <name evidence="2" type="ORF">BDV28DRAFT_150142</name>
</gene>
<evidence type="ECO:0000313" key="3">
    <source>
        <dbReference type="Proteomes" id="UP000327118"/>
    </source>
</evidence>
<evidence type="ECO:0000313" key="2">
    <source>
        <dbReference type="EMBL" id="KAE8351268.1"/>
    </source>
</evidence>
<dbReference type="AlphaFoldDB" id="A0A5N6Z1H0"/>
<accession>A0A5N6Z1H0</accession>